<dbReference type="CDD" id="cd04852">
    <property type="entry name" value="Peptidases_S8_3"/>
    <property type="match status" value="1"/>
</dbReference>
<evidence type="ECO:0000259" key="11">
    <source>
        <dbReference type="Pfam" id="PF00082"/>
    </source>
</evidence>
<feature type="chain" id="PRO_5045377369" evidence="10">
    <location>
        <begin position="36"/>
        <end position="1005"/>
    </location>
</feature>
<dbReference type="CDD" id="cd02120">
    <property type="entry name" value="PA_subtilisin_like"/>
    <property type="match status" value="1"/>
</dbReference>
<dbReference type="InterPro" id="IPR015500">
    <property type="entry name" value="Peptidase_S8_subtilisin-rel"/>
</dbReference>
<feature type="domain" description="PA" evidence="12">
    <location>
        <begin position="438"/>
        <end position="510"/>
    </location>
</feature>
<dbReference type="InterPro" id="IPR045051">
    <property type="entry name" value="SBT"/>
</dbReference>
<dbReference type="PROSITE" id="PS00136">
    <property type="entry name" value="SUBTILASE_ASP"/>
    <property type="match status" value="1"/>
</dbReference>
<keyword evidence="16" id="KW-1185">Reference proteome</keyword>
<evidence type="ECO:0000256" key="5">
    <source>
        <dbReference type="ARBA" id="ARBA00022801"/>
    </source>
</evidence>
<dbReference type="Pfam" id="PF02225">
    <property type="entry name" value="PA"/>
    <property type="match status" value="1"/>
</dbReference>
<evidence type="ECO:0000256" key="6">
    <source>
        <dbReference type="ARBA" id="ARBA00022825"/>
    </source>
</evidence>
<reference evidence="16" key="1">
    <citation type="journal article" date="2019" name="Int. J. Syst. Evol. Microbiol.">
        <title>The Global Catalogue of Microorganisms (GCM) 10K type strain sequencing project: providing services to taxonomists for standard genome sequencing and annotation.</title>
        <authorList>
            <consortium name="The Broad Institute Genomics Platform"/>
            <consortium name="The Broad Institute Genome Sequencing Center for Infectious Disease"/>
            <person name="Wu L."/>
            <person name="Ma J."/>
        </authorList>
    </citation>
    <scope>NUCLEOTIDE SEQUENCE [LARGE SCALE GENOMIC DNA]</scope>
    <source>
        <strain evidence="16">IBRC-M 10908</strain>
    </source>
</reference>
<comment type="caution">
    <text evidence="15">The sequence shown here is derived from an EMBL/GenBank/DDBJ whole genome shotgun (WGS) entry which is preliminary data.</text>
</comment>
<evidence type="ECO:0000256" key="1">
    <source>
        <dbReference type="ARBA" id="ARBA00004613"/>
    </source>
</evidence>
<dbReference type="Proteomes" id="UP001595823">
    <property type="component" value="Unassembled WGS sequence"/>
</dbReference>
<dbReference type="PRINTS" id="PR00723">
    <property type="entry name" value="SUBTILISIN"/>
</dbReference>
<dbReference type="InterPro" id="IPR023827">
    <property type="entry name" value="Peptidase_S8_Asp-AS"/>
</dbReference>
<keyword evidence="4 10" id="KW-0732">Signal</keyword>
<feature type="domain" description="Inhibitor I9" evidence="13">
    <location>
        <begin position="49"/>
        <end position="148"/>
    </location>
</feature>
<protein>
    <submittedName>
        <fullName evidence="15">S8 family serine peptidase</fullName>
    </submittedName>
</protein>
<feature type="domain" description="Peptidase S8/S53" evidence="11">
    <location>
        <begin position="179"/>
        <end position="633"/>
    </location>
</feature>
<proteinExistence type="inferred from homology"/>
<name>A0ABV8U329_9ACTN</name>
<dbReference type="Gene3D" id="2.60.40.2310">
    <property type="match status" value="1"/>
</dbReference>
<evidence type="ECO:0000256" key="8">
    <source>
        <dbReference type="PROSITE-ProRule" id="PRU01240"/>
    </source>
</evidence>
<keyword evidence="7" id="KW-0325">Glycoprotein</keyword>
<dbReference type="Pfam" id="PF00082">
    <property type="entry name" value="Peptidase_S8"/>
    <property type="match status" value="1"/>
</dbReference>
<feature type="active site" description="Charge relay system" evidence="8">
    <location>
        <position position="265"/>
    </location>
</feature>
<evidence type="ECO:0000256" key="2">
    <source>
        <dbReference type="ARBA" id="ARBA00011073"/>
    </source>
</evidence>
<dbReference type="Pfam" id="PF17766">
    <property type="entry name" value="fn3_6"/>
    <property type="match status" value="1"/>
</dbReference>
<dbReference type="PROSITE" id="PS51892">
    <property type="entry name" value="SUBTILASE"/>
    <property type="match status" value="1"/>
</dbReference>
<gene>
    <name evidence="15" type="ORF">ACFPET_17755</name>
</gene>
<evidence type="ECO:0000256" key="9">
    <source>
        <dbReference type="RuleBase" id="RU003355"/>
    </source>
</evidence>
<organism evidence="15 16">
    <name type="scientific">Salininema proteolyticum</name>
    <dbReference type="NCBI Taxonomy" id="1607685"/>
    <lineage>
        <taxon>Bacteria</taxon>
        <taxon>Bacillati</taxon>
        <taxon>Actinomycetota</taxon>
        <taxon>Actinomycetes</taxon>
        <taxon>Glycomycetales</taxon>
        <taxon>Glycomycetaceae</taxon>
        <taxon>Salininema</taxon>
    </lineage>
</organism>
<dbReference type="Gene3D" id="3.40.50.200">
    <property type="entry name" value="Peptidase S8/S53 domain"/>
    <property type="match status" value="1"/>
</dbReference>
<dbReference type="SUPFAM" id="SSF52743">
    <property type="entry name" value="Subtilisin-like"/>
    <property type="match status" value="1"/>
</dbReference>
<feature type="active site" description="Charge relay system" evidence="8">
    <location>
        <position position="586"/>
    </location>
</feature>
<dbReference type="InterPro" id="IPR034197">
    <property type="entry name" value="Peptidases_S8_3"/>
</dbReference>
<keyword evidence="3 8" id="KW-0645">Protease</keyword>
<comment type="subcellular location">
    <subcellularLocation>
        <location evidence="1">Secreted</location>
    </subcellularLocation>
</comment>
<feature type="active site" description="Charge relay system" evidence="8">
    <location>
        <position position="188"/>
    </location>
</feature>
<evidence type="ECO:0000256" key="3">
    <source>
        <dbReference type="ARBA" id="ARBA00022670"/>
    </source>
</evidence>
<keyword evidence="6 8" id="KW-0720">Serine protease</keyword>
<evidence type="ECO:0000259" key="12">
    <source>
        <dbReference type="Pfam" id="PF02225"/>
    </source>
</evidence>
<evidence type="ECO:0000256" key="7">
    <source>
        <dbReference type="ARBA" id="ARBA00023180"/>
    </source>
</evidence>
<keyword evidence="5 8" id="KW-0378">Hydrolase</keyword>
<dbReference type="PANTHER" id="PTHR10795">
    <property type="entry name" value="PROPROTEIN CONVERTASE SUBTILISIN/KEXIN"/>
    <property type="match status" value="1"/>
</dbReference>
<dbReference type="InterPro" id="IPR003137">
    <property type="entry name" value="PA_domain"/>
</dbReference>
<dbReference type="Pfam" id="PF05922">
    <property type="entry name" value="Inhibitor_I9"/>
    <property type="match status" value="1"/>
</dbReference>
<dbReference type="InterPro" id="IPR023828">
    <property type="entry name" value="Peptidase_S8_Ser-AS"/>
</dbReference>
<evidence type="ECO:0000313" key="15">
    <source>
        <dbReference type="EMBL" id="MFC4337052.1"/>
    </source>
</evidence>
<dbReference type="PROSITE" id="PS00138">
    <property type="entry name" value="SUBTILASE_SER"/>
    <property type="match status" value="1"/>
</dbReference>
<dbReference type="Gene3D" id="3.50.30.30">
    <property type="match status" value="1"/>
</dbReference>
<dbReference type="InterPro" id="IPR041469">
    <property type="entry name" value="Subtilisin-like_FN3"/>
</dbReference>
<evidence type="ECO:0000256" key="4">
    <source>
        <dbReference type="ARBA" id="ARBA00022729"/>
    </source>
</evidence>
<sequence length="1005" mass="104813">MIRPPRLRRRKAALATTATVALLGATALSVNAVFAEENGPSTHTFEGGRYIVQLDDEPVATYDGDVSGYEATAPEEGERLDGETAEADRYRDFLAERRAEVLDEVPSVETEKELDTVLNGFVAQLSADEAVALSKASGVDRIWRDEARTPDTSNTPDFLGMTGEGGVWEEKFGGRENAGEGVIVGVLDTGIWPENESFGELPEPRPDQDVIDSKWKGECVEGDDSAENNVSCNNKLIGARYYDSDDFIGNFPDLNYASPRDAGGHGSHTAGTAAGNYGVDAGEYGEVSGMAPAARVAAYKVCWENGAQGSCSSANTVAAVEDAVNDGVDVINYSVGGSREYVVDSVNLAFFNAAAAGVFVAASAGNSGADGPSTVAHNSPWITTVAASTHDRFFDATLTLGDGTSITGAGKGEAVPETAAVLASEVGKDGVDAKKVTECHKGSLDPEKVDGLIVACARGSVARVEKSQEVADAGGVGMIHYNVEGGANDIAPDSHAVPTIHVEAKHADTITDYLSSADEPTVALGAGEQVSAKAPQMAGFSSYGPALAGEGDLLKPDITAPGVDVVAAVSPTGNDGHDFASYQGTSMSSPHIAGLAALMVGDNPEWSPMTVKSAMMTTAYQNDNRDEPIQRAGEDATPLDYGAGHVAPGDMFDPGLVYESGAEDWLAYGCALGQIQLVDEVSCETVEEIDPSDLNYPSISVGELAGEQTIVREVTNVSDETSTYEPSVEAPEGFEVSINKKSIKLKPGKSKKFKVTITRTDAAYGEYAFGSVTWKDSDGHEVRSPIAVKPVPVAVANEVHGDGTDGGIDIAGVSGYTGTLNTEVSGLTASTVDEFTLSNPEGGSFPADDPQENDHVKAVEVTVPEGAHSRFATFQSDQAENTDLDLFVYRKGADGLELVGASAAASSDEAVTLDGRDDETTYVVFVDLWGGPASEQVKFHSWIVDADEGNTAVEPASSDVSVGEAFSVNVAWTGLETGERYLGAVTYSNGDGTALSSTMVNVTTG</sequence>
<evidence type="ECO:0000259" key="13">
    <source>
        <dbReference type="Pfam" id="PF05922"/>
    </source>
</evidence>
<comment type="similarity">
    <text evidence="2 8 9">Belongs to the peptidase S8 family.</text>
</comment>
<dbReference type="EMBL" id="JBHSDK010000028">
    <property type="protein sequence ID" value="MFC4337052.1"/>
    <property type="molecule type" value="Genomic_DNA"/>
</dbReference>
<feature type="signal peptide" evidence="10">
    <location>
        <begin position="1"/>
        <end position="35"/>
    </location>
</feature>
<evidence type="ECO:0000259" key="14">
    <source>
        <dbReference type="Pfam" id="PF17766"/>
    </source>
</evidence>
<dbReference type="RefSeq" id="WP_380623611.1">
    <property type="nucleotide sequence ID" value="NZ_JBHSDK010000028.1"/>
</dbReference>
<accession>A0ABV8U329</accession>
<feature type="domain" description="Subtilisin-like protease fibronectin type-III" evidence="14">
    <location>
        <begin position="693"/>
        <end position="788"/>
    </location>
</feature>
<dbReference type="InterPro" id="IPR010259">
    <property type="entry name" value="S8pro/Inhibitor_I9"/>
</dbReference>
<evidence type="ECO:0000313" key="16">
    <source>
        <dbReference type="Proteomes" id="UP001595823"/>
    </source>
</evidence>
<dbReference type="InterPro" id="IPR000209">
    <property type="entry name" value="Peptidase_S8/S53_dom"/>
</dbReference>
<dbReference type="InterPro" id="IPR036852">
    <property type="entry name" value="Peptidase_S8/S53_dom_sf"/>
</dbReference>
<evidence type="ECO:0000256" key="10">
    <source>
        <dbReference type="SAM" id="SignalP"/>
    </source>
</evidence>